<evidence type="ECO:0000259" key="1">
    <source>
        <dbReference type="Pfam" id="PF12146"/>
    </source>
</evidence>
<dbReference type="GO" id="GO:0016787">
    <property type="term" value="F:hydrolase activity"/>
    <property type="evidence" value="ECO:0007669"/>
    <property type="project" value="UniProtKB-KW"/>
</dbReference>
<keyword evidence="3" id="KW-1185">Reference proteome</keyword>
<accession>A0ABS4X0N7</accession>
<evidence type="ECO:0000313" key="2">
    <source>
        <dbReference type="EMBL" id="MBP2382010.1"/>
    </source>
</evidence>
<dbReference type="InterPro" id="IPR050228">
    <property type="entry name" value="Carboxylesterase_BioH"/>
</dbReference>
<gene>
    <name evidence="2" type="ORF">JOF43_001967</name>
</gene>
<name>A0ABS4X0N7_9MICO</name>
<protein>
    <submittedName>
        <fullName evidence="2">Alpha-beta hydrolase superfamily lysophospholipase</fullName>
    </submittedName>
</protein>
<proteinExistence type="predicted"/>
<reference evidence="2 3" key="1">
    <citation type="submission" date="2021-03" db="EMBL/GenBank/DDBJ databases">
        <title>Sequencing the genomes of 1000 actinobacteria strains.</title>
        <authorList>
            <person name="Klenk H.-P."/>
        </authorList>
    </citation>
    <scope>NUCLEOTIDE SEQUENCE [LARGE SCALE GENOMIC DNA]</scope>
    <source>
        <strain evidence="2 3">DSM 14566</strain>
    </source>
</reference>
<dbReference type="EMBL" id="JAGIOD010000001">
    <property type="protein sequence ID" value="MBP2382010.1"/>
    <property type="molecule type" value="Genomic_DNA"/>
</dbReference>
<dbReference type="Gene3D" id="3.40.50.1820">
    <property type="entry name" value="alpha/beta hydrolase"/>
    <property type="match status" value="1"/>
</dbReference>
<organism evidence="2 3">
    <name type="scientific">Brachybacterium sacelli</name>
    <dbReference type="NCBI Taxonomy" id="173364"/>
    <lineage>
        <taxon>Bacteria</taxon>
        <taxon>Bacillati</taxon>
        <taxon>Actinomycetota</taxon>
        <taxon>Actinomycetes</taxon>
        <taxon>Micrococcales</taxon>
        <taxon>Dermabacteraceae</taxon>
        <taxon>Brachybacterium</taxon>
    </lineage>
</organism>
<dbReference type="SUPFAM" id="SSF53474">
    <property type="entry name" value="alpha/beta-Hydrolases"/>
    <property type="match status" value="1"/>
</dbReference>
<keyword evidence="2" id="KW-0378">Hydrolase</keyword>
<dbReference type="RefSeq" id="WP_209901595.1">
    <property type="nucleotide sequence ID" value="NZ_BAAAJW010000011.1"/>
</dbReference>
<evidence type="ECO:0000313" key="3">
    <source>
        <dbReference type="Proteomes" id="UP001519290"/>
    </source>
</evidence>
<dbReference type="Pfam" id="PF12146">
    <property type="entry name" value="Hydrolase_4"/>
    <property type="match status" value="1"/>
</dbReference>
<dbReference type="InterPro" id="IPR022742">
    <property type="entry name" value="Hydrolase_4"/>
</dbReference>
<comment type="caution">
    <text evidence="2">The sequence shown here is derived from an EMBL/GenBank/DDBJ whole genome shotgun (WGS) entry which is preliminary data.</text>
</comment>
<dbReference type="PANTHER" id="PTHR43194:SF2">
    <property type="entry name" value="PEROXISOMAL MEMBRANE PROTEIN LPX1"/>
    <property type="match status" value="1"/>
</dbReference>
<dbReference type="Proteomes" id="UP001519290">
    <property type="component" value="Unassembled WGS sequence"/>
</dbReference>
<feature type="domain" description="Serine aminopeptidase S33" evidence="1">
    <location>
        <begin position="52"/>
        <end position="296"/>
    </location>
</feature>
<dbReference type="PANTHER" id="PTHR43194">
    <property type="entry name" value="HYDROLASE ALPHA/BETA FOLD FAMILY"/>
    <property type="match status" value="1"/>
</dbReference>
<dbReference type="InterPro" id="IPR029058">
    <property type="entry name" value="AB_hydrolase_fold"/>
</dbReference>
<sequence>MIPDPVLGEGYSVRRLELGADGEGPLVASLVHREPTVPAMPEHTGRGEKPPILMMHGWSDYVFDRALLEHLGEAGHDVWGLDLRKYGRSLLPDQTPTSVDHLSRYDREIEAALRIIGPDRPPVLLAHSAGGLTATLWAQRRPRTVRALALNSPWLEMHLGSGVRTLAQAPVRLLAEHLRHRPILPSGSSHYARSIHRDFGGMYDYDLALKPARGHRFPAETLAAVLEGQKRLRAAGPLTIPVLVMHSARSRFGTSFREDMRRADSVLDVHTLARAARRLGPDVRIEPIEGARHDVFLSDADARVRAIRILDDWLETLAP</sequence>